<dbReference type="Pfam" id="PF15943">
    <property type="entry name" value="YdaS_toxin"/>
    <property type="match status" value="1"/>
</dbReference>
<dbReference type="AlphaFoldDB" id="A0A5B0HCW7"/>
<dbReference type="RefSeq" id="WP_149669621.1">
    <property type="nucleotide sequence ID" value="NZ_VTUZ01000005.1"/>
</dbReference>
<dbReference type="SUPFAM" id="SSF47413">
    <property type="entry name" value="lambda repressor-like DNA-binding domains"/>
    <property type="match status" value="1"/>
</dbReference>
<name>A0A5B0HCW7_9BURK</name>
<evidence type="ECO:0000256" key="1">
    <source>
        <dbReference type="SAM" id="MobiDB-lite"/>
    </source>
</evidence>
<feature type="region of interest" description="Disordered" evidence="1">
    <location>
        <begin position="82"/>
        <end position="103"/>
    </location>
</feature>
<organism evidence="2 3">
    <name type="scientific">Paraburkholderia panacisoli</name>
    <dbReference type="NCBI Taxonomy" id="2603818"/>
    <lineage>
        <taxon>Bacteria</taxon>
        <taxon>Pseudomonadati</taxon>
        <taxon>Pseudomonadota</taxon>
        <taxon>Betaproteobacteria</taxon>
        <taxon>Burkholderiales</taxon>
        <taxon>Burkholderiaceae</taxon>
        <taxon>Paraburkholderia</taxon>
    </lineage>
</organism>
<proteinExistence type="predicted"/>
<comment type="caution">
    <text evidence="2">The sequence shown here is derived from an EMBL/GenBank/DDBJ whole genome shotgun (WGS) entry which is preliminary data.</text>
</comment>
<protein>
    <submittedName>
        <fullName evidence="2">Helix-turn-helix domain-containing protein</fullName>
    </submittedName>
</protein>
<accession>A0A5B0HCW7</accession>
<evidence type="ECO:0000313" key="3">
    <source>
        <dbReference type="Proteomes" id="UP000325273"/>
    </source>
</evidence>
<feature type="compositionally biased region" description="Basic and acidic residues" evidence="1">
    <location>
        <begin position="92"/>
        <end position="103"/>
    </location>
</feature>
<dbReference type="InterPro" id="IPR031856">
    <property type="entry name" value="YdaS_toxin-like"/>
</dbReference>
<dbReference type="EMBL" id="VTUZ01000005">
    <property type="protein sequence ID" value="KAA1012991.1"/>
    <property type="molecule type" value="Genomic_DNA"/>
</dbReference>
<sequence>MEPTNTKPESEAMRRAIKEAGGLKALADALGEQPNTVSNWINRGAPIDKCPSIEHITGVLCEELRPEYDWAMFRKVLCAKGRGKAGGGSGGKSKEAKARGQAI</sequence>
<dbReference type="Proteomes" id="UP000325273">
    <property type="component" value="Unassembled WGS sequence"/>
</dbReference>
<dbReference type="InterPro" id="IPR010982">
    <property type="entry name" value="Lambda_DNA-bd_dom_sf"/>
</dbReference>
<reference evidence="2 3" key="1">
    <citation type="submission" date="2019-08" db="EMBL/GenBank/DDBJ databases">
        <title>Paraburkholderia sp. DCY113.</title>
        <authorList>
            <person name="Kang J."/>
        </authorList>
    </citation>
    <scope>NUCLEOTIDE SEQUENCE [LARGE SCALE GENOMIC DNA]</scope>
    <source>
        <strain evidence="2 3">DCY113</strain>
    </source>
</reference>
<dbReference type="GO" id="GO:0003677">
    <property type="term" value="F:DNA binding"/>
    <property type="evidence" value="ECO:0007669"/>
    <property type="project" value="InterPro"/>
</dbReference>
<keyword evidence="3" id="KW-1185">Reference proteome</keyword>
<gene>
    <name evidence="2" type="ORF">FVF58_09370</name>
</gene>
<evidence type="ECO:0000313" key="2">
    <source>
        <dbReference type="EMBL" id="KAA1012991.1"/>
    </source>
</evidence>
<dbReference type="Gene3D" id="1.10.260.40">
    <property type="entry name" value="lambda repressor-like DNA-binding domains"/>
    <property type="match status" value="1"/>
</dbReference>